<dbReference type="RefSeq" id="WP_129687452.1">
    <property type="nucleotide sequence ID" value="NZ_LR214970.1"/>
</dbReference>
<accession>A0A449A881</accession>
<dbReference type="InterPro" id="IPR003682">
    <property type="entry name" value="rRNA_ssu_MeTfrase_G"/>
</dbReference>
<protein>
    <recommendedName>
        <fullName evidence="6">Ribosomal RNA small subunit methyltransferase G</fullName>
        <ecNumber evidence="6">2.1.1.-</ecNumber>
    </recommendedName>
    <alternativeName>
        <fullName evidence="6">16S rRNA 7-methylguanosine methyltransferase</fullName>
        <shortName evidence="6">16S rRNA m7G methyltransferase</shortName>
    </alternativeName>
</protein>
<dbReference type="EC" id="2.1.1.-" evidence="6"/>
<dbReference type="HAMAP" id="MF_00074">
    <property type="entry name" value="16SrRNA_methyltr_G"/>
    <property type="match status" value="1"/>
</dbReference>
<dbReference type="Proteomes" id="UP000290942">
    <property type="component" value="Chromosome"/>
</dbReference>
<evidence type="ECO:0000313" key="7">
    <source>
        <dbReference type="EMBL" id="VEU60503.1"/>
    </source>
</evidence>
<dbReference type="GO" id="GO:0005829">
    <property type="term" value="C:cytosol"/>
    <property type="evidence" value="ECO:0007669"/>
    <property type="project" value="TreeGrafter"/>
</dbReference>
<keyword evidence="5 6" id="KW-0949">S-adenosyl-L-methionine</keyword>
<evidence type="ECO:0000256" key="6">
    <source>
        <dbReference type="HAMAP-Rule" id="MF_00074"/>
    </source>
</evidence>
<dbReference type="GO" id="GO:0070043">
    <property type="term" value="F:rRNA (guanine-N7-)-methyltransferase activity"/>
    <property type="evidence" value="ECO:0007669"/>
    <property type="project" value="UniProtKB-UniRule"/>
</dbReference>
<evidence type="ECO:0000256" key="2">
    <source>
        <dbReference type="ARBA" id="ARBA00022552"/>
    </source>
</evidence>
<feature type="binding site" evidence="6">
    <location>
        <position position="67"/>
    </location>
    <ligand>
        <name>S-adenosyl-L-methionine</name>
        <dbReference type="ChEBI" id="CHEBI:59789"/>
    </ligand>
</feature>
<keyword evidence="1 6" id="KW-0963">Cytoplasm</keyword>
<name>A0A449A881_9BACT</name>
<comment type="subcellular location">
    <subcellularLocation>
        <location evidence="6">Cytoplasm</location>
    </subcellularLocation>
</comment>
<dbReference type="NCBIfam" id="TIGR00138">
    <property type="entry name" value="rsmG_gidB"/>
    <property type="match status" value="1"/>
</dbReference>
<feature type="binding site" evidence="6">
    <location>
        <position position="62"/>
    </location>
    <ligand>
        <name>S-adenosyl-L-methionine</name>
        <dbReference type="ChEBI" id="CHEBI:59789"/>
    </ligand>
</feature>
<dbReference type="CDD" id="cd02440">
    <property type="entry name" value="AdoMet_MTases"/>
    <property type="match status" value="1"/>
</dbReference>
<keyword evidence="3 6" id="KW-0489">Methyltransferase</keyword>
<dbReference type="SUPFAM" id="SSF53335">
    <property type="entry name" value="S-adenosyl-L-methionine-dependent methyltransferases"/>
    <property type="match status" value="1"/>
</dbReference>
<feature type="binding site" evidence="6">
    <location>
        <begin position="113"/>
        <end position="114"/>
    </location>
    <ligand>
        <name>S-adenosyl-L-methionine</name>
        <dbReference type="ChEBI" id="CHEBI:59789"/>
    </ligand>
</feature>
<comment type="similarity">
    <text evidence="6">Belongs to the methyltransferase superfamily. RNA methyltransferase RsmG family.</text>
</comment>
<feature type="binding site" evidence="6">
    <location>
        <position position="129"/>
    </location>
    <ligand>
        <name>S-adenosyl-L-methionine</name>
        <dbReference type="ChEBI" id="CHEBI:59789"/>
    </ligand>
</feature>
<organism evidence="7 8">
    <name type="scientific">Mycoplasmopsis bovigenitalium</name>
    <dbReference type="NCBI Taxonomy" id="2112"/>
    <lineage>
        <taxon>Bacteria</taxon>
        <taxon>Bacillati</taxon>
        <taxon>Mycoplasmatota</taxon>
        <taxon>Mycoplasmoidales</taxon>
        <taxon>Metamycoplasmataceae</taxon>
        <taxon>Mycoplasmopsis</taxon>
    </lineage>
</organism>
<dbReference type="PANTHER" id="PTHR31760:SF0">
    <property type="entry name" value="S-ADENOSYL-L-METHIONINE-DEPENDENT METHYLTRANSFERASES SUPERFAMILY PROTEIN"/>
    <property type="match status" value="1"/>
</dbReference>
<comment type="function">
    <text evidence="6">Specifically methylates the N7 position of a guanine in 16S rRNA.</text>
</comment>
<dbReference type="Gene3D" id="3.40.50.150">
    <property type="entry name" value="Vaccinia Virus protein VP39"/>
    <property type="match status" value="1"/>
</dbReference>
<evidence type="ECO:0000256" key="4">
    <source>
        <dbReference type="ARBA" id="ARBA00022679"/>
    </source>
</evidence>
<evidence type="ECO:0000256" key="3">
    <source>
        <dbReference type="ARBA" id="ARBA00022603"/>
    </source>
</evidence>
<dbReference type="AlphaFoldDB" id="A0A449A881"/>
<sequence length="215" mass="24865">MDNNKLFKYANLVFEYNQKKNITGFKTLEEIIEQGINDSVISFDQSQYINIDFGNKYIADIGAGAGFPSLPSLIKNNNFNLTIIEGMQSRCDFLNSVKNELSIDKLRIINSRAEKTKNLSNTFDVVCARAVSSIKNMFMLCHHLLKPGGLFYLLKGRNYQSEIEEFLNIFPEQKENIKVHEYKNVNNEMSYIVLIRKNTKTPSNWPLSWKIIQNF</sequence>
<evidence type="ECO:0000256" key="5">
    <source>
        <dbReference type="ARBA" id="ARBA00022691"/>
    </source>
</evidence>
<dbReference type="InterPro" id="IPR029063">
    <property type="entry name" value="SAM-dependent_MTases_sf"/>
</dbReference>
<proteinExistence type="inferred from homology"/>
<dbReference type="EMBL" id="LR214970">
    <property type="protein sequence ID" value="VEU60503.1"/>
    <property type="molecule type" value="Genomic_DNA"/>
</dbReference>
<evidence type="ECO:0000313" key="8">
    <source>
        <dbReference type="Proteomes" id="UP000290942"/>
    </source>
</evidence>
<keyword evidence="4 6" id="KW-0808">Transferase</keyword>
<dbReference type="PIRSF" id="PIRSF003078">
    <property type="entry name" value="GidB"/>
    <property type="match status" value="1"/>
</dbReference>
<keyword evidence="2 6" id="KW-0698">rRNA processing</keyword>
<comment type="caution">
    <text evidence="6">Lacks conserved residue(s) required for the propagation of feature annotation.</text>
</comment>
<gene>
    <name evidence="7" type="primary">gidB1</name>
    <name evidence="6" type="synonym">rsmG</name>
    <name evidence="7" type="ORF">NCTC10122_00095</name>
</gene>
<reference evidence="7 8" key="1">
    <citation type="submission" date="2019-01" db="EMBL/GenBank/DDBJ databases">
        <authorList>
            <consortium name="Pathogen Informatics"/>
        </authorList>
    </citation>
    <scope>NUCLEOTIDE SEQUENCE [LARGE SCALE GENOMIC DNA]</scope>
    <source>
        <strain evidence="7 8">NCTC10122</strain>
    </source>
</reference>
<evidence type="ECO:0000256" key="1">
    <source>
        <dbReference type="ARBA" id="ARBA00022490"/>
    </source>
</evidence>
<dbReference type="PANTHER" id="PTHR31760">
    <property type="entry name" value="S-ADENOSYL-L-METHIONINE-DEPENDENT METHYLTRANSFERASES SUPERFAMILY PROTEIN"/>
    <property type="match status" value="1"/>
</dbReference>
<dbReference type="Pfam" id="PF02527">
    <property type="entry name" value="GidB"/>
    <property type="match status" value="1"/>
</dbReference>